<gene>
    <name evidence="4" type="ORF">ASZ78_006375</name>
</gene>
<keyword evidence="5" id="KW-1185">Reference proteome</keyword>
<dbReference type="GO" id="GO:0003677">
    <property type="term" value="F:DNA binding"/>
    <property type="evidence" value="ECO:0007669"/>
    <property type="project" value="UniProtKB-UniRule"/>
</dbReference>
<evidence type="ECO:0000313" key="4">
    <source>
        <dbReference type="EMBL" id="OXB55033.1"/>
    </source>
</evidence>
<keyword evidence="1 2" id="KW-0539">Nucleus</keyword>
<dbReference type="EMBL" id="MCFN01000812">
    <property type="protein sequence ID" value="OXB55033.1"/>
    <property type="molecule type" value="Genomic_DNA"/>
</dbReference>
<dbReference type="OrthoDB" id="6159439at2759"/>
<dbReference type="Gene3D" id="1.10.10.60">
    <property type="entry name" value="Homeodomain-like"/>
    <property type="match status" value="1"/>
</dbReference>
<dbReference type="SUPFAM" id="SSF46689">
    <property type="entry name" value="Homeodomain-like"/>
    <property type="match status" value="1"/>
</dbReference>
<dbReference type="PANTHER" id="PTHR24331">
    <property type="entry name" value="DBX"/>
    <property type="match status" value="1"/>
</dbReference>
<keyword evidence="1 2" id="KW-0238">DNA-binding</keyword>
<dbReference type="Proteomes" id="UP000198323">
    <property type="component" value="Unassembled WGS sequence"/>
</dbReference>
<sequence length="165" mass="18084">MLPSALYWDLVGSSALLNLPAAPGFGSLGKSFLIENLLRAGAPQSPAQLRPLPASPVPLKLCPAAAAEQISPSGGPYPTRASEYSRKEYGTSHLMQKKGEESVLPLLTQESNSKARRGILRRAVFSEDQRKALEKMFQKQKYISKTDRKKLAINLGLKESQVRNH</sequence>
<proteinExistence type="predicted"/>
<dbReference type="InterPro" id="IPR051662">
    <property type="entry name" value="H2.0_Homeobox_NeuralPatt"/>
</dbReference>
<comment type="caution">
    <text evidence="4">The sequence shown here is derived from an EMBL/GenBank/DDBJ whole genome shotgun (WGS) entry which is preliminary data.</text>
</comment>
<name>A0A226MIC0_CALSU</name>
<feature type="domain" description="Homeobox" evidence="3">
    <location>
        <begin position="116"/>
        <end position="165"/>
    </location>
</feature>
<dbReference type="STRING" id="9009.A0A226MIC0"/>
<evidence type="ECO:0000256" key="1">
    <source>
        <dbReference type="PROSITE-ProRule" id="PRU00108"/>
    </source>
</evidence>
<evidence type="ECO:0000313" key="5">
    <source>
        <dbReference type="Proteomes" id="UP000198323"/>
    </source>
</evidence>
<dbReference type="GO" id="GO:0005634">
    <property type="term" value="C:nucleus"/>
    <property type="evidence" value="ECO:0007669"/>
    <property type="project" value="UniProtKB-SubCell"/>
</dbReference>
<accession>A0A226MIC0</accession>
<reference evidence="4 5" key="1">
    <citation type="submission" date="2016-07" db="EMBL/GenBank/DDBJ databases">
        <title>Disparate Historic Effective Population Sizes Predicted by Modern Levels of Genome Diversity for the Scaled Quail (Callipepla squamata) and the Northern Bobwhite (Colinus virginianus): Inferences from First and Second Generation Draft Genome Assemblies for Sympatric New World Quail.</title>
        <authorList>
            <person name="Oldeschulte D.L."/>
            <person name="Halley Y.A."/>
            <person name="Bhattarai E.K."/>
            <person name="Brashear W.A."/>
            <person name="Hill J."/>
            <person name="Metz R.P."/>
            <person name="Johnson C.D."/>
            <person name="Rollins D."/>
            <person name="Peterson M.J."/>
            <person name="Bickhart D.M."/>
            <person name="Decker J.E."/>
            <person name="Seabury C.M."/>
        </authorList>
    </citation>
    <scope>NUCLEOTIDE SEQUENCE [LARGE SCALE GENOMIC DNA]</scope>
    <source>
        <strain evidence="4 5">Texas</strain>
        <tissue evidence="4">Leg muscle</tissue>
    </source>
</reference>
<evidence type="ECO:0000256" key="2">
    <source>
        <dbReference type="RuleBase" id="RU000682"/>
    </source>
</evidence>
<keyword evidence="1 2" id="KW-0371">Homeobox</keyword>
<dbReference type="PANTHER" id="PTHR24331:SF4">
    <property type="entry name" value="HOMEOBOX PROTEIN DBX2"/>
    <property type="match status" value="1"/>
</dbReference>
<dbReference type="InterPro" id="IPR001356">
    <property type="entry name" value="HD"/>
</dbReference>
<dbReference type="InterPro" id="IPR009057">
    <property type="entry name" value="Homeodomain-like_sf"/>
</dbReference>
<dbReference type="SMART" id="SM00389">
    <property type="entry name" value="HOX"/>
    <property type="match status" value="1"/>
</dbReference>
<evidence type="ECO:0000259" key="3">
    <source>
        <dbReference type="PROSITE" id="PS50071"/>
    </source>
</evidence>
<dbReference type="CDD" id="cd00086">
    <property type="entry name" value="homeodomain"/>
    <property type="match status" value="1"/>
</dbReference>
<dbReference type="PROSITE" id="PS50071">
    <property type="entry name" value="HOMEOBOX_2"/>
    <property type="match status" value="1"/>
</dbReference>
<dbReference type="AlphaFoldDB" id="A0A226MIC0"/>
<dbReference type="GO" id="GO:0006357">
    <property type="term" value="P:regulation of transcription by RNA polymerase II"/>
    <property type="evidence" value="ECO:0007669"/>
    <property type="project" value="TreeGrafter"/>
</dbReference>
<organism evidence="4 5">
    <name type="scientific">Callipepla squamata</name>
    <name type="common">Scaled quail</name>
    <dbReference type="NCBI Taxonomy" id="9009"/>
    <lineage>
        <taxon>Eukaryota</taxon>
        <taxon>Metazoa</taxon>
        <taxon>Chordata</taxon>
        <taxon>Craniata</taxon>
        <taxon>Vertebrata</taxon>
        <taxon>Euteleostomi</taxon>
        <taxon>Archelosauria</taxon>
        <taxon>Archosauria</taxon>
        <taxon>Dinosauria</taxon>
        <taxon>Saurischia</taxon>
        <taxon>Theropoda</taxon>
        <taxon>Coelurosauria</taxon>
        <taxon>Aves</taxon>
        <taxon>Neognathae</taxon>
        <taxon>Galloanserae</taxon>
        <taxon>Galliformes</taxon>
        <taxon>Odontophoridae</taxon>
        <taxon>Callipepla</taxon>
    </lineage>
</organism>
<protein>
    <recommendedName>
        <fullName evidence="3">Homeobox domain-containing protein</fullName>
    </recommendedName>
</protein>
<dbReference type="Pfam" id="PF00046">
    <property type="entry name" value="Homeodomain"/>
    <property type="match status" value="1"/>
</dbReference>
<comment type="subcellular location">
    <subcellularLocation>
        <location evidence="1 2">Nucleus</location>
    </subcellularLocation>
</comment>